<dbReference type="PROSITE" id="PS51918">
    <property type="entry name" value="RADICAL_SAM"/>
    <property type="match status" value="1"/>
</dbReference>
<dbReference type="InterPro" id="IPR032432">
    <property type="entry name" value="Radical_SAM_C"/>
</dbReference>
<protein>
    <submittedName>
        <fullName evidence="8">Conserved hypothetical radical SAM protein</fullName>
    </submittedName>
</protein>
<keyword evidence="3" id="KW-0949">S-adenosyl-L-methionine</keyword>
<keyword evidence="4" id="KW-0479">Metal-binding</keyword>
<dbReference type="SFLD" id="SFLDG01086">
    <property type="entry name" value="elongater_protein-like"/>
    <property type="match status" value="1"/>
</dbReference>
<evidence type="ECO:0000256" key="5">
    <source>
        <dbReference type="ARBA" id="ARBA00023004"/>
    </source>
</evidence>
<evidence type="ECO:0000256" key="2">
    <source>
        <dbReference type="ARBA" id="ARBA00022485"/>
    </source>
</evidence>
<accession>A0A0H3AA39</accession>
<dbReference type="InterPro" id="IPR005911">
    <property type="entry name" value="YhcC-like"/>
</dbReference>
<dbReference type="PANTHER" id="PTHR11135:SF1">
    <property type="entry name" value="PROTEIN YHCC"/>
    <property type="match status" value="1"/>
</dbReference>
<organism evidence="8 9">
    <name type="scientific">Nitratidesulfovibrio vulgaris (strain DP4)</name>
    <name type="common">Desulfovibrio vulgaris</name>
    <dbReference type="NCBI Taxonomy" id="391774"/>
    <lineage>
        <taxon>Bacteria</taxon>
        <taxon>Pseudomonadati</taxon>
        <taxon>Thermodesulfobacteriota</taxon>
        <taxon>Desulfovibrionia</taxon>
        <taxon>Desulfovibrionales</taxon>
        <taxon>Desulfovibrionaceae</taxon>
        <taxon>Nitratidesulfovibrio</taxon>
    </lineage>
</organism>
<evidence type="ECO:0000259" key="7">
    <source>
        <dbReference type="PROSITE" id="PS51918"/>
    </source>
</evidence>
<sequence>MSIENKMNRYNTLSAYFRRRFGVRVQKVPLDAGASCPNRDGTLSRGGCVFCNPAGSGSGMGGAGLSLEEQWALWRARYARSRNAALYIAYLQSFSNTYGSAERLREMLLQLRRLEGISGISVGTRPDCLDGPKLDLLADAGFDETWLELGVQSAHDDTLRRINRGHDAACSAAAIHGAAARGLRVCAHVIFGLPGECAEAMLDTVRWLNGLPVLGVKFHALYVCRGTTLAAQWRGGLYDPMSQSAYVDLMVEALALLRSDIVVHRVVGEPSGDELLAPEWAADKRATMALVQQALATQGLWQGCRTDAPVRPLWYDNPAELTGRADADAAAYAALCERQPLYRPASNTSAP</sequence>
<dbReference type="SMART" id="SM00729">
    <property type="entry name" value="Elp3"/>
    <property type="match status" value="1"/>
</dbReference>
<dbReference type="HOGENOM" id="CLU_060920_0_0_7"/>
<dbReference type="SFLD" id="SFLDS00029">
    <property type="entry name" value="Radical_SAM"/>
    <property type="match status" value="1"/>
</dbReference>
<dbReference type="InterPro" id="IPR023404">
    <property type="entry name" value="rSAM_horseshoe"/>
</dbReference>
<evidence type="ECO:0000313" key="8">
    <source>
        <dbReference type="EMBL" id="ABM29199.1"/>
    </source>
</evidence>
<dbReference type="Pfam" id="PF04055">
    <property type="entry name" value="Radical_SAM"/>
    <property type="match status" value="1"/>
</dbReference>
<dbReference type="Gene3D" id="3.80.30.20">
    <property type="entry name" value="tm_1862 like domain"/>
    <property type="match status" value="1"/>
</dbReference>
<dbReference type="KEGG" id="dvl:Dvul_2183"/>
<keyword evidence="2" id="KW-0004">4Fe-4S</keyword>
<dbReference type="InterPro" id="IPR007197">
    <property type="entry name" value="rSAM"/>
</dbReference>
<dbReference type="RefSeq" id="WP_010938091.1">
    <property type="nucleotide sequence ID" value="NC_008751.1"/>
</dbReference>
<dbReference type="SMR" id="A0A0H3AA39"/>
<evidence type="ECO:0000256" key="6">
    <source>
        <dbReference type="ARBA" id="ARBA00023014"/>
    </source>
</evidence>
<evidence type="ECO:0000256" key="3">
    <source>
        <dbReference type="ARBA" id="ARBA00022691"/>
    </source>
</evidence>
<gene>
    <name evidence="8" type="ordered locus">Dvul_2183</name>
</gene>
<dbReference type="Proteomes" id="UP000009173">
    <property type="component" value="Chromosome"/>
</dbReference>
<evidence type="ECO:0000256" key="1">
    <source>
        <dbReference type="ARBA" id="ARBA00001966"/>
    </source>
</evidence>
<comment type="cofactor">
    <cofactor evidence="1">
        <name>[4Fe-4S] cluster</name>
        <dbReference type="ChEBI" id="CHEBI:49883"/>
    </cofactor>
</comment>
<dbReference type="SUPFAM" id="SSF102114">
    <property type="entry name" value="Radical SAM enzymes"/>
    <property type="match status" value="1"/>
</dbReference>
<dbReference type="InterPro" id="IPR058240">
    <property type="entry name" value="rSAM_sf"/>
</dbReference>
<reference evidence="9" key="1">
    <citation type="journal article" date="2009" name="Environ. Microbiol.">
        <title>Contribution of mobile genetic elements to Desulfovibrio vulgaris genome plasticity.</title>
        <authorList>
            <person name="Walker C.B."/>
            <person name="Stolyar S."/>
            <person name="Chivian D."/>
            <person name="Pinel N."/>
            <person name="Gabster J.A."/>
            <person name="Dehal P.S."/>
            <person name="He Z."/>
            <person name="Yang Z.K."/>
            <person name="Yen H.C."/>
            <person name="Zhou J."/>
            <person name="Wall J.D."/>
            <person name="Hazen T.C."/>
            <person name="Arkin A.P."/>
            <person name="Stahl D.A."/>
        </authorList>
    </citation>
    <scope>NUCLEOTIDE SEQUENCE [LARGE SCALE GENOMIC DNA]</scope>
    <source>
        <strain evidence="9">DP4</strain>
    </source>
</reference>
<keyword evidence="5" id="KW-0408">Iron</keyword>
<dbReference type="InterPro" id="IPR006638">
    <property type="entry name" value="Elp3/MiaA/NifB-like_rSAM"/>
</dbReference>
<dbReference type="GO" id="GO:0046872">
    <property type="term" value="F:metal ion binding"/>
    <property type="evidence" value="ECO:0007669"/>
    <property type="project" value="UniProtKB-KW"/>
</dbReference>
<dbReference type="EMBL" id="CP000527">
    <property type="protein sequence ID" value="ABM29199.1"/>
    <property type="molecule type" value="Genomic_DNA"/>
</dbReference>
<name>A0A0H3AA39_NITV4</name>
<dbReference type="SFLD" id="SFLDG01091">
    <property type="entry name" value="uncharacterized_CHP01210-like"/>
    <property type="match status" value="1"/>
</dbReference>
<proteinExistence type="predicted"/>
<dbReference type="AlphaFoldDB" id="A0A0H3AA39"/>
<dbReference type="NCBIfam" id="TIGR01212">
    <property type="entry name" value="TIGR01212 family radical SAM protein"/>
    <property type="match status" value="1"/>
</dbReference>
<evidence type="ECO:0000313" key="9">
    <source>
        <dbReference type="Proteomes" id="UP000009173"/>
    </source>
</evidence>
<dbReference type="InterPro" id="IPR039661">
    <property type="entry name" value="ELP3"/>
</dbReference>
<feature type="domain" description="Radical SAM core" evidence="7">
    <location>
        <begin position="20"/>
        <end position="265"/>
    </location>
</feature>
<evidence type="ECO:0000256" key="4">
    <source>
        <dbReference type="ARBA" id="ARBA00022723"/>
    </source>
</evidence>
<dbReference type="PANTHER" id="PTHR11135">
    <property type="entry name" value="HISTONE ACETYLTRANSFERASE-RELATED"/>
    <property type="match status" value="1"/>
</dbReference>
<dbReference type="GO" id="GO:0003824">
    <property type="term" value="F:catalytic activity"/>
    <property type="evidence" value="ECO:0007669"/>
    <property type="project" value="InterPro"/>
</dbReference>
<dbReference type="GO" id="GO:0051539">
    <property type="term" value="F:4 iron, 4 sulfur cluster binding"/>
    <property type="evidence" value="ECO:0007669"/>
    <property type="project" value="UniProtKB-KW"/>
</dbReference>
<keyword evidence="6" id="KW-0411">Iron-sulfur</keyword>
<dbReference type="Pfam" id="PF16199">
    <property type="entry name" value="Radical_SAM_C"/>
    <property type="match status" value="1"/>
</dbReference>